<keyword evidence="3" id="KW-1185">Reference proteome</keyword>
<feature type="compositionally biased region" description="Low complexity" evidence="1">
    <location>
        <begin position="1"/>
        <end position="21"/>
    </location>
</feature>
<feature type="region of interest" description="Disordered" evidence="1">
    <location>
        <begin position="1"/>
        <end position="36"/>
    </location>
</feature>
<protein>
    <submittedName>
        <fullName evidence="2">Uncharacterized protein</fullName>
    </submittedName>
</protein>
<feature type="compositionally biased region" description="Basic and acidic residues" evidence="1">
    <location>
        <begin position="133"/>
        <end position="149"/>
    </location>
</feature>
<organism evidence="2 3">
    <name type="scientific">Ciona savignyi</name>
    <name type="common">Pacific transparent sea squirt</name>
    <dbReference type="NCBI Taxonomy" id="51511"/>
    <lineage>
        <taxon>Eukaryota</taxon>
        <taxon>Metazoa</taxon>
        <taxon>Chordata</taxon>
        <taxon>Tunicata</taxon>
        <taxon>Ascidiacea</taxon>
        <taxon>Phlebobranchia</taxon>
        <taxon>Cionidae</taxon>
        <taxon>Ciona</taxon>
    </lineage>
</organism>
<evidence type="ECO:0000313" key="2">
    <source>
        <dbReference type="Ensembl" id="ENSCSAVP00000010957.1"/>
    </source>
</evidence>
<dbReference type="Proteomes" id="UP000007875">
    <property type="component" value="Unassembled WGS sequence"/>
</dbReference>
<feature type="region of interest" description="Disordered" evidence="1">
    <location>
        <begin position="133"/>
        <end position="167"/>
    </location>
</feature>
<dbReference type="Ensembl" id="ENSCSAVT00000011088.1">
    <property type="protein sequence ID" value="ENSCSAVP00000010957.1"/>
    <property type="gene ID" value="ENSCSAVG00000006416.1"/>
</dbReference>
<evidence type="ECO:0000313" key="3">
    <source>
        <dbReference type="Proteomes" id="UP000007875"/>
    </source>
</evidence>
<evidence type="ECO:0000256" key="1">
    <source>
        <dbReference type="SAM" id="MobiDB-lite"/>
    </source>
</evidence>
<dbReference type="InParanoid" id="H2Z045"/>
<proteinExistence type="predicted"/>
<reference evidence="2" key="2">
    <citation type="submission" date="2025-08" db="UniProtKB">
        <authorList>
            <consortium name="Ensembl"/>
        </authorList>
    </citation>
    <scope>IDENTIFICATION</scope>
</reference>
<sequence>MKPFDQQTTDTTRTSKTSNRNHLSREGKRTKPFTVDSMEQENLTQLYNNIPPQDLENLREMYRGVLGPGEDRGPDFHKQFASCSLDTERVQTFKQRQGWNSSYSDEYKNWYPCHYSADKCKTTKNVETRHKIEKEEKHPKVATLAEKKPSPMTKSVDDPPPPAEAEEKCKKISFEEQLSELKRKERDRIIKEADDIEEREFQALFEPGGKIKMDMESSSKFKAHPTKPPETPIWANKTVVSLGSGHWNLPLNKGDDWRLEEEDASVHAGNNPAYKLRFHYKDASHREGRQK</sequence>
<dbReference type="GeneTree" id="ENSGT00530000069194"/>
<accession>H2Z045</accession>
<name>H2Z045_CIOSA</name>
<reference evidence="3" key="1">
    <citation type="submission" date="2003-08" db="EMBL/GenBank/DDBJ databases">
        <authorList>
            <person name="Birren B."/>
            <person name="Nusbaum C."/>
            <person name="Abebe A."/>
            <person name="Abouelleil A."/>
            <person name="Adekoya E."/>
            <person name="Ait-zahra M."/>
            <person name="Allen N."/>
            <person name="Allen T."/>
            <person name="An P."/>
            <person name="Anderson M."/>
            <person name="Anderson S."/>
            <person name="Arachchi H."/>
            <person name="Armbruster J."/>
            <person name="Bachantsang P."/>
            <person name="Baldwin J."/>
            <person name="Barry A."/>
            <person name="Bayul T."/>
            <person name="Blitshsteyn B."/>
            <person name="Bloom T."/>
            <person name="Blye J."/>
            <person name="Boguslavskiy L."/>
            <person name="Borowsky M."/>
            <person name="Boukhgalter B."/>
            <person name="Brunache A."/>
            <person name="Butler J."/>
            <person name="Calixte N."/>
            <person name="Calvo S."/>
            <person name="Camarata J."/>
            <person name="Campo K."/>
            <person name="Chang J."/>
            <person name="Cheshatsang Y."/>
            <person name="Citroen M."/>
            <person name="Collymore A."/>
            <person name="Considine T."/>
            <person name="Cook A."/>
            <person name="Cooke P."/>
            <person name="Corum B."/>
            <person name="Cuomo C."/>
            <person name="David R."/>
            <person name="Dawoe T."/>
            <person name="Degray S."/>
            <person name="Dodge S."/>
            <person name="Dooley K."/>
            <person name="Dorje P."/>
            <person name="Dorjee K."/>
            <person name="Dorris L."/>
            <person name="Duffey N."/>
            <person name="Dupes A."/>
            <person name="Elkins T."/>
            <person name="Engels R."/>
            <person name="Erickson J."/>
            <person name="Farina A."/>
            <person name="Faro S."/>
            <person name="Ferreira P."/>
            <person name="Fischer H."/>
            <person name="Fitzgerald M."/>
            <person name="Foley K."/>
            <person name="Gage D."/>
            <person name="Galagan J."/>
            <person name="Gearin G."/>
            <person name="Gnerre S."/>
            <person name="Gnirke A."/>
            <person name="Goyette A."/>
            <person name="Graham J."/>
            <person name="Grandbois E."/>
            <person name="Gyaltsen K."/>
            <person name="Hafez N."/>
            <person name="Hagopian D."/>
            <person name="Hagos B."/>
            <person name="Hall J."/>
            <person name="Hatcher B."/>
            <person name="Heller A."/>
            <person name="Higgins H."/>
            <person name="Honan T."/>
            <person name="Horn A."/>
            <person name="Houde N."/>
            <person name="Hughes L."/>
            <person name="Hulme W."/>
            <person name="Husby E."/>
            <person name="Iliev I."/>
            <person name="Jaffe D."/>
            <person name="Jones C."/>
            <person name="Kamal M."/>
            <person name="Kamat A."/>
            <person name="Kamvysselis M."/>
            <person name="Karlsson E."/>
            <person name="Kells C."/>
            <person name="Kieu A."/>
            <person name="Kisner P."/>
            <person name="Kodira C."/>
            <person name="Kulbokas E."/>
            <person name="Labutti K."/>
            <person name="Lama D."/>
            <person name="Landers T."/>
            <person name="Leger J."/>
            <person name="Levine S."/>
            <person name="Lewis D."/>
            <person name="Lewis T."/>
            <person name="Lindblad-toh K."/>
            <person name="Liu X."/>
            <person name="Lokyitsang T."/>
            <person name="Lokyitsang Y."/>
            <person name="Lucien O."/>
            <person name="Lui A."/>
            <person name="Ma L.J."/>
            <person name="Mabbitt R."/>
            <person name="Macdonald J."/>
            <person name="Maclean C."/>
            <person name="Major J."/>
            <person name="Manning J."/>
            <person name="Marabella R."/>
            <person name="Maru K."/>
            <person name="Matthews C."/>
            <person name="Mauceli E."/>
            <person name="Mccarthy M."/>
            <person name="Mcdonough S."/>
            <person name="Mcghee T."/>
            <person name="Meldrim J."/>
            <person name="Meneus L."/>
            <person name="Mesirov J."/>
            <person name="Mihalev A."/>
            <person name="Mihova T."/>
            <person name="Mikkelsen T."/>
            <person name="Mlenga V."/>
            <person name="Moru K."/>
            <person name="Mozes J."/>
            <person name="Mulrain L."/>
            <person name="Munson G."/>
            <person name="Naylor J."/>
            <person name="Newes C."/>
            <person name="Nguyen C."/>
            <person name="Nguyen N."/>
            <person name="Nguyen T."/>
            <person name="Nicol R."/>
            <person name="Nielsen C."/>
            <person name="Nizzari M."/>
            <person name="Norbu C."/>
            <person name="Norbu N."/>
            <person name="O'donnell P."/>
            <person name="Okoawo O."/>
            <person name="O'leary S."/>
            <person name="Omotosho B."/>
            <person name="O'neill K."/>
            <person name="Osman S."/>
            <person name="Parker S."/>
            <person name="Perrin D."/>
            <person name="Phunkhang P."/>
            <person name="Piqani B."/>
            <person name="Purcell S."/>
            <person name="Rachupka T."/>
            <person name="Ramasamy U."/>
            <person name="Rameau R."/>
            <person name="Ray V."/>
            <person name="Raymond C."/>
            <person name="Retta R."/>
            <person name="Richardson S."/>
            <person name="Rise C."/>
            <person name="Rodriguez J."/>
            <person name="Rogers J."/>
            <person name="Rogov P."/>
            <person name="Rutman M."/>
            <person name="Schupbach R."/>
            <person name="Seaman C."/>
            <person name="Settipalli S."/>
            <person name="Sharpe T."/>
            <person name="Sheridan J."/>
            <person name="Sherpa N."/>
            <person name="Shi J."/>
            <person name="Smirnov S."/>
            <person name="Smith C."/>
            <person name="Sougnez C."/>
            <person name="Spencer B."/>
            <person name="Stalker J."/>
            <person name="Stange-thomann N."/>
            <person name="Stavropoulos S."/>
            <person name="Stetson K."/>
            <person name="Stone C."/>
            <person name="Stone S."/>
            <person name="Stubbs M."/>
            <person name="Talamas J."/>
            <person name="Tchuinga P."/>
            <person name="Tenzing P."/>
            <person name="Tesfaye S."/>
            <person name="Theodore J."/>
            <person name="Thoulutsang Y."/>
            <person name="Topham K."/>
            <person name="Towey S."/>
            <person name="Tsamla T."/>
            <person name="Tsomo N."/>
            <person name="Vallee D."/>
            <person name="Vassiliev H."/>
            <person name="Venkataraman V."/>
            <person name="Vinson J."/>
            <person name="Vo A."/>
            <person name="Wade C."/>
            <person name="Wang S."/>
            <person name="Wangchuk T."/>
            <person name="Wangdi T."/>
            <person name="Whittaker C."/>
            <person name="Wilkinson J."/>
            <person name="Wu Y."/>
            <person name="Wyman D."/>
            <person name="Yadav S."/>
            <person name="Yang S."/>
            <person name="Yang X."/>
            <person name="Yeager S."/>
            <person name="Yee E."/>
            <person name="Young G."/>
            <person name="Zainoun J."/>
            <person name="Zembeck L."/>
            <person name="Zimmer A."/>
            <person name="Zody M."/>
            <person name="Lander E."/>
        </authorList>
    </citation>
    <scope>NUCLEOTIDE SEQUENCE [LARGE SCALE GENOMIC DNA]</scope>
</reference>
<dbReference type="HOGENOM" id="CLU_956319_0_0_1"/>
<reference evidence="2" key="3">
    <citation type="submission" date="2025-09" db="UniProtKB">
        <authorList>
            <consortium name="Ensembl"/>
        </authorList>
    </citation>
    <scope>IDENTIFICATION</scope>
</reference>
<dbReference type="AlphaFoldDB" id="H2Z045"/>